<feature type="domain" description="PiggyBac transposable element-derived protein" evidence="2">
    <location>
        <begin position="152"/>
        <end position="312"/>
    </location>
</feature>
<evidence type="ECO:0000313" key="3">
    <source>
        <dbReference type="EMBL" id="OWZ20248.1"/>
    </source>
</evidence>
<proteinExistence type="predicted"/>
<sequence>MECVTVLQTVVGWNTGGADGAAFSIASSVIDPDPNLMVDGANECARLNSDDDPDIEEEPEEEKYADGDAHDVPWSGDWQLRELSNEESGKEIVGIPAPIWSSVAKDTKKSLAMRQTGRGYDTSKFGLDPTHADIYRDVSGLNAGIINIANDPLALLFYYLPPSVWSQIAVESNRYQIQSIPARARAHCDQQRKRSGEIENLSDIRRHLANFRKGITAHWSMKTVEALPTNRFGLFMNTHRFFHVMGNLHLANTKTSHAKSNRAGKIRPVVNVLQRTFARGYPAPAIISFDEAALPSRSRYNPMRQFNKVTPRHWVPWISSRHARRQHISCDERGC</sequence>
<evidence type="ECO:0000313" key="4">
    <source>
        <dbReference type="Proteomes" id="UP000198211"/>
    </source>
</evidence>
<dbReference type="PANTHER" id="PTHR46599">
    <property type="entry name" value="PIGGYBAC TRANSPOSABLE ELEMENT-DERIVED PROTEIN 4"/>
    <property type="match status" value="1"/>
</dbReference>
<evidence type="ECO:0000256" key="1">
    <source>
        <dbReference type="SAM" id="MobiDB-lite"/>
    </source>
</evidence>
<organism evidence="3 4">
    <name type="scientific">Phytophthora megakarya</name>
    <dbReference type="NCBI Taxonomy" id="4795"/>
    <lineage>
        <taxon>Eukaryota</taxon>
        <taxon>Sar</taxon>
        <taxon>Stramenopiles</taxon>
        <taxon>Oomycota</taxon>
        <taxon>Peronosporomycetes</taxon>
        <taxon>Peronosporales</taxon>
        <taxon>Peronosporaceae</taxon>
        <taxon>Phytophthora</taxon>
    </lineage>
</organism>
<name>A0A225WT44_9STRA</name>
<dbReference type="InterPro" id="IPR029526">
    <property type="entry name" value="PGBD"/>
</dbReference>
<feature type="compositionally biased region" description="Acidic residues" evidence="1">
    <location>
        <begin position="50"/>
        <end position="61"/>
    </location>
</feature>
<protein>
    <recommendedName>
        <fullName evidence="2">PiggyBac transposable element-derived protein domain-containing protein</fullName>
    </recommendedName>
</protein>
<feature type="region of interest" description="Disordered" evidence="1">
    <location>
        <begin position="47"/>
        <end position="70"/>
    </location>
</feature>
<reference evidence="4" key="1">
    <citation type="submission" date="2017-03" db="EMBL/GenBank/DDBJ databases">
        <title>Phytopthora megakarya and P. palmivora, two closely related causual agents of cacao black pod achieved similar genome size and gene model numbers by different mechanisms.</title>
        <authorList>
            <person name="Ali S."/>
            <person name="Shao J."/>
            <person name="Larry D.J."/>
            <person name="Kronmiller B."/>
            <person name="Shen D."/>
            <person name="Strem M.D."/>
            <person name="Melnick R.L."/>
            <person name="Guiltinan M.J."/>
            <person name="Tyler B.M."/>
            <person name="Meinhardt L.W."/>
            <person name="Bailey B.A."/>
        </authorList>
    </citation>
    <scope>NUCLEOTIDE SEQUENCE [LARGE SCALE GENOMIC DNA]</scope>
    <source>
        <strain evidence="4">zdho120</strain>
    </source>
</reference>
<evidence type="ECO:0000259" key="2">
    <source>
        <dbReference type="Pfam" id="PF13843"/>
    </source>
</evidence>
<dbReference type="PANTHER" id="PTHR46599:SF3">
    <property type="entry name" value="PIGGYBAC TRANSPOSABLE ELEMENT-DERIVED PROTEIN 4"/>
    <property type="match status" value="1"/>
</dbReference>
<dbReference type="Proteomes" id="UP000198211">
    <property type="component" value="Unassembled WGS sequence"/>
</dbReference>
<dbReference type="OrthoDB" id="117306at2759"/>
<keyword evidence="4" id="KW-1185">Reference proteome</keyword>
<comment type="caution">
    <text evidence="3">The sequence shown here is derived from an EMBL/GenBank/DDBJ whole genome shotgun (WGS) entry which is preliminary data.</text>
</comment>
<gene>
    <name evidence="3" type="ORF">PHMEG_0005367</name>
</gene>
<dbReference type="AlphaFoldDB" id="A0A225WT44"/>
<accession>A0A225WT44</accession>
<dbReference type="EMBL" id="NBNE01000345">
    <property type="protein sequence ID" value="OWZ20248.1"/>
    <property type="molecule type" value="Genomic_DNA"/>
</dbReference>
<dbReference type="Pfam" id="PF13843">
    <property type="entry name" value="DDE_Tnp_1_7"/>
    <property type="match status" value="1"/>
</dbReference>